<feature type="domain" description="Multidrug resistance protein MdtA-like barrel-sandwich hybrid" evidence="5">
    <location>
        <begin position="74"/>
        <end position="251"/>
    </location>
</feature>
<dbReference type="InterPro" id="IPR058792">
    <property type="entry name" value="Beta-barrel_RND_2"/>
</dbReference>
<dbReference type="SUPFAM" id="SSF111369">
    <property type="entry name" value="HlyD-like secretion proteins"/>
    <property type="match status" value="2"/>
</dbReference>
<evidence type="ECO:0000256" key="1">
    <source>
        <dbReference type="ARBA" id="ARBA00009477"/>
    </source>
</evidence>
<evidence type="ECO:0000259" key="6">
    <source>
        <dbReference type="Pfam" id="PF25954"/>
    </source>
</evidence>
<dbReference type="Pfam" id="PF25954">
    <property type="entry name" value="Beta-barrel_RND_2"/>
    <property type="match status" value="1"/>
</dbReference>
<dbReference type="Gene3D" id="2.40.420.20">
    <property type="match status" value="1"/>
</dbReference>
<dbReference type="PROSITE" id="PS51257">
    <property type="entry name" value="PROKAR_LIPOPROTEIN"/>
    <property type="match status" value="1"/>
</dbReference>
<evidence type="ECO:0000256" key="3">
    <source>
        <dbReference type="SAM" id="MobiDB-lite"/>
    </source>
</evidence>
<evidence type="ECO:0000313" key="9">
    <source>
        <dbReference type="Proteomes" id="UP000031866"/>
    </source>
</evidence>
<name>A0A0B5QF71_CLOBE</name>
<feature type="domain" description="YknX-like C-terminal permuted SH3-like" evidence="7">
    <location>
        <begin position="338"/>
        <end position="405"/>
    </location>
</feature>
<feature type="region of interest" description="Disordered" evidence="3">
    <location>
        <begin position="406"/>
        <end position="431"/>
    </location>
</feature>
<dbReference type="KEGG" id="cbei:LF65_03053"/>
<dbReference type="FunFam" id="2.40.30.170:FF:000010">
    <property type="entry name" value="Efflux RND transporter periplasmic adaptor subunit"/>
    <property type="match status" value="1"/>
</dbReference>
<evidence type="ECO:0000259" key="7">
    <source>
        <dbReference type="Pfam" id="PF25989"/>
    </source>
</evidence>
<keyword evidence="4" id="KW-1133">Transmembrane helix</keyword>
<sequence>MKNVKKIVIYAVIVIAVIGCAAVAKTKLFTAKKEATTAVAASKTTVEVQIAKAQEKSLGDSYKATLEAYQQGIVTSKIAAKVVAVSIENGQYVNAGDTIATLDDQDIQNSIKTAQAQVEVSEQQVNSTQQQLNSSQVTLQKLQILMDDAQRNYDRQKTLFDGGAISKTDLESAEKALNTSKADYSSGLASIESAKASIESSKASLEAQKVNLQKAQNDLANTVIKAPISGVISDKTLNVGQMASQGAALAKVNDISSVYATIQVPQEKITGVKIGQAATITVDGNDKTYDGTIEAMDSAADATTRVFNCKVKIDNGDKSLLPGIFGKVQLISEEKAQVITVPISALAGNEGDYSVFLNDNGTAKKQKITIGETNENNVEITDGIKEGDQVICTNISTLQEGSEVDAIIKDDSSSDNTASEQDGGADDTTNK</sequence>
<keyword evidence="4" id="KW-0812">Transmembrane</keyword>
<dbReference type="Gene3D" id="2.40.50.100">
    <property type="match status" value="1"/>
</dbReference>
<reference evidence="9" key="1">
    <citation type="submission" date="2014-12" db="EMBL/GenBank/DDBJ databases">
        <title>Genome sequence of Clostridium beijerinckii strain 59B.</title>
        <authorList>
            <person name="Little G.T."/>
            <person name="Minton N.P."/>
        </authorList>
    </citation>
    <scope>NUCLEOTIDE SEQUENCE [LARGE SCALE GENOMIC DNA]</scope>
    <source>
        <strain evidence="9">59B</strain>
    </source>
</reference>
<organism evidence="8 9">
    <name type="scientific">Clostridium beijerinckii</name>
    <name type="common">Clostridium MP</name>
    <dbReference type="NCBI Taxonomy" id="1520"/>
    <lineage>
        <taxon>Bacteria</taxon>
        <taxon>Bacillati</taxon>
        <taxon>Bacillota</taxon>
        <taxon>Clostridia</taxon>
        <taxon>Eubacteriales</taxon>
        <taxon>Clostridiaceae</taxon>
        <taxon>Clostridium</taxon>
    </lineage>
</organism>
<feature type="transmembrane region" description="Helical" evidence="4">
    <location>
        <begin position="7"/>
        <end position="24"/>
    </location>
</feature>
<keyword evidence="4" id="KW-0472">Membrane</keyword>
<dbReference type="EMBL" id="CP010086">
    <property type="protein sequence ID" value="AJG99620.1"/>
    <property type="molecule type" value="Genomic_DNA"/>
</dbReference>
<dbReference type="InterPro" id="IPR058625">
    <property type="entry name" value="MdtA-like_BSH"/>
</dbReference>
<dbReference type="Gene3D" id="1.10.287.470">
    <property type="entry name" value="Helix hairpin bin"/>
    <property type="match status" value="1"/>
</dbReference>
<keyword evidence="2" id="KW-0175">Coiled coil</keyword>
<accession>A0A0B5QF71</accession>
<evidence type="ECO:0000256" key="2">
    <source>
        <dbReference type="SAM" id="Coils"/>
    </source>
</evidence>
<dbReference type="OrthoDB" id="9810430at2"/>
<feature type="domain" description="CusB-like beta-barrel" evidence="6">
    <location>
        <begin position="258"/>
        <end position="333"/>
    </location>
</feature>
<dbReference type="InterPro" id="IPR006143">
    <property type="entry name" value="RND_pump_MFP"/>
</dbReference>
<dbReference type="GO" id="GO:1990281">
    <property type="term" value="C:efflux pump complex"/>
    <property type="evidence" value="ECO:0007669"/>
    <property type="project" value="TreeGrafter"/>
</dbReference>
<dbReference type="GO" id="GO:0015562">
    <property type="term" value="F:efflux transmembrane transporter activity"/>
    <property type="evidence" value="ECO:0007669"/>
    <property type="project" value="TreeGrafter"/>
</dbReference>
<gene>
    <name evidence="8" type="ORF">LF65_03053</name>
</gene>
<evidence type="ECO:0000313" key="8">
    <source>
        <dbReference type="EMBL" id="AJG99620.1"/>
    </source>
</evidence>
<dbReference type="PANTHER" id="PTHR30469">
    <property type="entry name" value="MULTIDRUG RESISTANCE PROTEIN MDTA"/>
    <property type="match status" value="1"/>
</dbReference>
<evidence type="ECO:0000256" key="4">
    <source>
        <dbReference type="SAM" id="Phobius"/>
    </source>
</evidence>
<proteinExistence type="inferred from homology"/>
<dbReference type="Proteomes" id="UP000031866">
    <property type="component" value="Chromosome"/>
</dbReference>
<dbReference type="NCBIfam" id="TIGR01730">
    <property type="entry name" value="RND_mfp"/>
    <property type="match status" value="1"/>
</dbReference>
<evidence type="ECO:0000259" key="5">
    <source>
        <dbReference type="Pfam" id="PF25917"/>
    </source>
</evidence>
<dbReference type="STRING" id="1520.LF65_03053"/>
<feature type="coiled-coil region" evidence="2">
    <location>
        <begin position="188"/>
        <end position="225"/>
    </location>
</feature>
<feature type="coiled-coil region" evidence="2">
    <location>
        <begin position="111"/>
        <end position="159"/>
    </location>
</feature>
<dbReference type="InterPro" id="IPR058637">
    <property type="entry name" value="YknX-like_C"/>
</dbReference>
<dbReference type="AlphaFoldDB" id="A0A0B5QF71"/>
<dbReference type="Gene3D" id="2.40.30.170">
    <property type="match status" value="1"/>
</dbReference>
<comment type="similarity">
    <text evidence="1">Belongs to the membrane fusion protein (MFP) (TC 8.A.1) family.</text>
</comment>
<protein>
    <submittedName>
        <fullName evidence="8">Efflux transporter periplasmic adaptor subunit</fullName>
    </submittedName>
</protein>
<dbReference type="Pfam" id="PF25989">
    <property type="entry name" value="YknX_C"/>
    <property type="match status" value="1"/>
</dbReference>
<dbReference type="RefSeq" id="WP_041897131.1">
    <property type="nucleotide sequence ID" value="NZ_CP010086.2"/>
</dbReference>
<dbReference type="Pfam" id="PF25917">
    <property type="entry name" value="BSH_RND"/>
    <property type="match status" value="1"/>
</dbReference>